<dbReference type="InterPro" id="IPR016163">
    <property type="entry name" value="Ald_DH_C"/>
</dbReference>
<reference evidence="2" key="1">
    <citation type="submission" date="2022-01" db="UniProtKB">
        <authorList>
            <consortium name="EnsemblMetazoa"/>
        </authorList>
    </citation>
    <scope>IDENTIFICATION</scope>
</reference>
<keyword evidence="3" id="KW-1185">Reference proteome</keyword>
<sequence length="620" mass="70724">MSVSRILSNMSVETFASLGHCATIGKQWLEEYNKTREGPTKNSIEMYFNNITSKKETLSTLKKILEMVTKNKDLLMGVLSETLYTYYDAKATVDSFIDELKYYSYNFETLYCDIECVPFQLDFTVRQQELPILGRVFCPAVLSNSVLRLQITDEECLPYLIVLKRIIDDSDCFQQIGKKHGQRDVAFIEDFSAQHYCPMLIFDDADLDSAVNALVSASWSYQGAALWSLTHVYIQEALYNEAIAKIKSLTSRFWKSNSFYFRHYENCISTVNNEKVGDLEIFQPSLNLPHRFFIGWDPRDFTAKVQYNMFKLGLAILPFRTDNEGVALVNKSLYAVAASIWTERIGRANSISKKLDMGTVWINCHGIIKPEIPFDSRKQSKIPFNGLKLLQLLQIPKNGLSLPRGNFTMNSNNLNLVCVSMNDALNSALQASSILKSVDNNSLWESLDILISKNKQIYESNNLTKYKFMIENSVKSFEDLKVDTVCWKEANKVLVFEVTSVTAESMTYISWFVYASIGLRNAVIIVASTVGINKLITYDCFKFTSLPKGCISFISKNTYKPRDLIENSVIQKQIIMSEYDVEDVSLNHMGYLTKIPKSSVMLLPMMEVFLVGVKAIWWPN</sequence>
<organism evidence="2 3">
    <name type="scientific">Cimex lectularius</name>
    <name type="common">Bed bug</name>
    <name type="synonym">Acanthia lectularia</name>
    <dbReference type="NCBI Taxonomy" id="79782"/>
    <lineage>
        <taxon>Eukaryota</taxon>
        <taxon>Metazoa</taxon>
        <taxon>Ecdysozoa</taxon>
        <taxon>Arthropoda</taxon>
        <taxon>Hexapoda</taxon>
        <taxon>Insecta</taxon>
        <taxon>Pterygota</taxon>
        <taxon>Neoptera</taxon>
        <taxon>Paraneoptera</taxon>
        <taxon>Hemiptera</taxon>
        <taxon>Heteroptera</taxon>
        <taxon>Panheteroptera</taxon>
        <taxon>Cimicomorpha</taxon>
        <taxon>Cimicidae</taxon>
        <taxon>Cimex</taxon>
    </lineage>
</organism>
<dbReference type="OrthoDB" id="6576516at2759"/>
<dbReference type="RefSeq" id="XP_014248555.1">
    <property type="nucleotide sequence ID" value="XM_014393069.2"/>
</dbReference>
<dbReference type="AlphaFoldDB" id="A0A8I6TE40"/>
<dbReference type="Pfam" id="PF00171">
    <property type="entry name" value="Aldedh"/>
    <property type="match status" value="2"/>
</dbReference>
<evidence type="ECO:0000313" key="2">
    <source>
        <dbReference type="EnsemblMetazoa" id="XP_014248555.1"/>
    </source>
</evidence>
<evidence type="ECO:0000313" key="3">
    <source>
        <dbReference type="Proteomes" id="UP000494040"/>
    </source>
</evidence>
<dbReference type="Gene3D" id="3.40.309.10">
    <property type="entry name" value="Aldehyde Dehydrogenase, Chain A, domain 2"/>
    <property type="match status" value="2"/>
</dbReference>
<protein>
    <recommendedName>
        <fullName evidence="1">Aldehyde dehydrogenase domain-containing protein</fullName>
    </recommendedName>
</protein>
<dbReference type="EnsemblMetazoa" id="XM_014393069.2">
    <property type="protein sequence ID" value="XP_014248555.1"/>
    <property type="gene ID" value="LOC106666135"/>
</dbReference>
<dbReference type="GeneID" id="106666135"/>
<dbReference type="OMA" id="HYENCIS"/>
<feature type="domain" description="Aldehyde dehydrogenase" evidence="1">
    <location>
        <begin position="314"/>
        <end position="382"/>
    </location>
</feature>
<accession>A0A8I6TE40</accession>
<proteinExistence type="predicted"/>
<dbReference type="InterPro" id="IPR015590">
    <property type="entry name" value="Aldehyde_DH_dom"/>
</dbReference>
<dbReference type="InterPro" id="IPR016161">
    <property type="entry name" value="Ald_DH/histidinol_DH"/>
</dbReference>
<dbReference type="PANTHER" id="PTHR11699">
    <property type="entry name" value="ALDEHYDE DEHYDROGENASE-RELATED"/>
    <property type="match status" value="1"/>
</dbReference>
<dbReference type="KEGG" id="clec:106666135"/>
<evidence type="ECO:0000259" key="1">
    <source>
        <dbReference type="Pfam" id="PF00171"/>
    </source>
</evidence>
<name>A0A8I6TE40_CIMLE</name>
<dbReference type="SUPFAM" id="SSF53720">
    <property type="entry name" value="ALDH-like"/>
    <property type="match status" value="1"/>
</dbReference>
<dbReference type="GO" id="GO:0016620">
    <property type="term" value="F:oxidoreductase activity, acting on the aldehyde or oxo group of donors, NAD or NADP as acceptor"/>
    <property type="evidence" value="ECO:0007669"/>
    <property type="project" value="InterPro"/>
</dbReference>
<dbReference type="Proteomes" id="UP000494040">
    <property type="component" value="Unassembled WGS sequence"/>
</dbReference>
<feature type="domain" description="Aldehyde dehydrogenase" evidence="1">
    <location>
        <begin position="198"/>
        <end position="251"/>
    </location>
</feature>